<evidence type="ECO:0000313" key="2">
    <source>
        <dbReference type="Proteomes" id="UP000604083"/>
    </source>
</evidence>
<comment type="caution">
    <text evidence="1">The sequence shown here is derived from an EMBL/GenBank/DDBJ whole genome shotgun (WGS) entry which is preliminary data.</text>
</comment>
<sequence>MKLLHDTLLVFAAATQFSLAGFDVSEATLGDFGDLPDSYTLITDKLNAGENRISGTIGGPNELYDCFTVNNADNLIIQSIRIEVTSPTPATQDPLAGFGYLRHAITDSSIGMLDFSSAGTYYWRTALLGYDGFTEGEIPLCVVSRDYSQGDEFGGYYVFSYTVVIEAFPRNSIPNASLEINQNEDASWEVSHFGKLQYSMDLKNWYFHPSPNYESRFIDDAVQNIKKEILTFNTEEEENSKQLFFRAMLPSLSE</sequence>
<organism evidence="1 2">
    <name type="scientific">Roseibacillus ishigakijimensis</name>
    <dbReference type="NCBI Taxonomy" id="454146"/>
    <lineage>
        <taxon>Bacteria</taxon>
        <taxon>Pseudomonadati</taxon>
        <taxon>Verrucomicrobiota</taxon>
        <taxon>Verrucomicrobiia</taxon>
        <taxon>Verrucomicrobiales</taxon>
        <taxon>Verrucomicrobiaceae</taxon>
        <taxon>Roseibacillus</taxon>
    </lineage>
</organism>
<evidence type="ECO:0000313" key="1">
    <source>
        <dbReference type="EMBL" id="MBK1835345.1"/>
    </source>
</evidence>
<reference evidence="1" key="1">
    <citation type="submission" date="2021-01" db="EMBL/GenBank/DDBJ databases">
        <title>Modified the classification status of verrucomicrobia.</title>
        <authorList>
            <person name="Feng X."/>
        </authorList>
    </citation>
    <scope>NUCLEOTIDE SEQUENCE</scope>
    <source>
        <strain evidence="1">KCTC 12986</strain>
    </source>
</reference>
<keyword evidence="2" id="KW-1185">Reference proteome</keyword>
<accession>A0A934RQZ5</accession>
<dbReference type="AlphaFoldDB" id="A0A934RQZ5"/>
<proteinExistence type="predicted"/>
<dbReference type="Proteomes" id="UP000604083">
    <property type="component" value="Unassembled WGS sequence"/>
</dbReference>
<protein>
    <submittedName>
        <fullName evidence="1">Uncharacterized protein</fullName>
    </submittedName>
</protein>
<dbReference type="EMBL" id="JAENIO010000049">
    <property type="protein sequence ID" value="MBK1835345.1"/>
    <property type="molecule type" value="Genomic_DNA"/>
</dbReference>
<name>A0A934RQZ5_9BACT</name>
<dbReference type="RefSeq" id="WP_200392780.1">
    <property type="nucleotide sequence ID" value="NZ_JAENIO010000049.1"/>
</dbReference>
<gene>
    <name evidence="1" type="ORF">JIN78_14850</name>
</gene>